<evidence type="ECO:0000313" key="2">
    <source>
        <dbReference type="Proteomes" id="UP000800200"/>
    </source>
</evidence>
<accession>A0A6A6EHD4</accession>
<dbReference type="Pfam" id="PF04031">
    <property type="entry name" value="Las1"/>
    <property type="match status" value="1"/>
</dbReference>
<dbReference type="GO" id="GO:0090730">
    <property type="term" value="C:Las1 complex"/>
    <property type="evidence" value="ECO:0007669"/>
    <property type="project" value="InterPro"/>
</dbReference>
<sequence>MSTPFTVTLWRDEGDLAEVRRKMYRLGEFEEDDRREDAVNQILAWRTRKRKHEMPLALDSTVDLVDSIIQEEKHMIPHSSLRLLYAGALTRFVTGFSDTQAKLIRHGREFNLGMDYGARSQDLPVSLVKTRHNIVHRSLPSLVELRGAAQRSVDWLWHFYWEKLDKPLFKYPHGSIQQHQNLAAIKQGLRTTVKTYLRDRRPEVKELVRSHGAKDASGKESKAGDTAARECVRICQGRLVKLDLLAEILVDEENVIPSDKKVGSKMDGAFLIWDYLLRKLSYHQWDFLQVLINRMTSFLNAPSGFWITADPVREAMYQWVLHILTSDEWAQPRKKNPQKKLLGNMMAQCFTVPTAWNLKLAEALLKDKITQKDGGIFHRTWYPLLEASLRSTKDRVDVVMNDAASPPPVVTTFSRVGQQSEETPENSDRTARLQAWQGKLQSPTLVPAPTEEGSVSNALTRFSKSNGWQKWQGMWKRQPIGSLPLGWESDK</sequence>
<dbReference type="GO" id="GO:0004519">
    <property type="term" value="F:endonuclease activity"/>
    <property type="evidence" value="ECO:0007669"/>
    <property type="project" value="InterPro"/>
</dbReference>
<organism evidence="1 2">
    <name type="scientific">Zopfia rhizophila CBS 207.26</name>
    <dbReference type="NCBI Taxonomy" id="1314779"/>
    <lineage>
        <taxon>Eukaryota</taxon>
        <taxon>Fungi</taxon>
        <taxon>Dikarya</taxon>
        <taxon>Ascomycota</taxon>
        <taxon>Pezizomycotina</taxon>
        <taxon>Dothideomycetes</taxon>
        <taxon>Dothideomycetes incertae sedis</taxon>
        <taxon>Zopfiaceae</taxon>
        <taxon>Zopfia</taxon>
    </lineage>
</organism>
<dbReference type="OrthoDB" id="10263222at2759"/>
<dbReference type="GO" id="GO:0000470">
    <property type="term" value="P:maturation of LSU-rRNA"/>
    <property type="evidence" value="ECO:0007669"/>
    <property type="project" value="TreeGrafter"/>
</dbReference>
<keyword evidence="2" id="KW-1185">Reference proteome</keyword>
<proteinExistence type="predicted"/>
<reference evidence="1" key="1">
    <citation type="journal article" date="2020" name="Stud. Mycol.">
        <title>101 Dothideomycetes genomes: a test case for predicting lifestyles and emergence of pathogens.</title>
        <authorList>
            <person name="Haridas S."/>
            <person name="Albert R."/>
            <person name="Binder M."/>
            <person name="Bloem J."/>
            <person name="Labutti K."/>
            <person name="Salamov A."/>
            <person name="Andreopoulos B."/>
            <person name="Baker S."/>
            <person name="Barry K."/>
            <person name="Bills G."/>
            <person name="Bluhm B."/>
            <person name="Cannon C."/>
            <person name="Castanera R."/>
            <person name="Culley D."/>
            <person name="Daum C."/>
            <person name="Ezra D."/>
            <person name="Gonzalez J."/>
            <person name="Henrissat B."/>
            <person name="Kuo A."/>
            <person name="Liang C."/>
            <person name="Lipzen A."/>
            <person name="Lutzoni F."/>
            <person name="Magnuson J."/>
            <person name="Mondo S."/>
            <person name="Nolan M."/>
            <person name="Ohm R."/>
            <person name="Pangilinan J."/>
            <person name="Park H.-J."/>
            <person name="Ramirez L."/>
            <person name="Alfaro M."/>
            <person name="Sun H."/>
            <person name="Tritt A."/>
            <person name="Yoshinaga Y."/>
            <person name="Zwiers L.-H."/>
            <person name="Turgeon B."/>
            <person name="Goodwin S."/>
            <person name="Spatafora J."/>
            <person name="Crous P."/>
            <person name="Grigoriev I."/>
        </authorList>
    </citation>
    <scope>NUCLEOTIDE SEQUENCE</scope>
    <source>
        <strain evidence="1">CBS 207.26</strain>
    </source>
</reference>
<dbReference type="GO" id="GO:0030687">
    <property type="term" value="C:preribosome, large subunit precursor"/>
    <property type="evidence" value="ECO:0007669"/>
    <property type="project" value="TreeGrafter"/>
</dbReference>
<gene>
    <name evidence="1" type="ORF">K469DRAFT_699867</name>
</gene>
<dbReference type="PANTHER" id="PTHR15002">
    <property type="entry name" value="RIBOSOMAL BIOGENESIS PROTEIN LAS1L"/>
    <property type="match status" value="1"/>
</dbReference>
<dbReference type="Proteomes" id="UP000800200">
    <property type="component" value="Unassembled WGS sequence"/>
</dbReference>
<dbReference type="EMBL" id="ML994619">
    <property type="protein sequence ID" value="KAF2190262.1"/>
    <property type="molecule type" value="Genomic_DNA"/>
</dbReference>
<dbReference type="GO" id="GO:0000460">
    <property type="term" value="P:maturation of 5.8S rRNA"/>
    <property type="evidence" value="ECO:0007669"/>
    <property type="project" value="TreeGrafter"/>
</dbReference>
<dbReference type="AlphaFoldDB" id="A0A6A6EHD4"/>
<dbReference type="PANTHER" id="PTHR15002:SF0">
    <property type="entry name" value="RIBOSOMAL BIOGENESIS PROTEIN LAS1L"/>
    <property type="match status" value="1"/>
</dbReference>
<dbReference type="InterPro" id="IPR007174">
    <property type="entry name" value="Las1"/>
</dbReference>
<protein>
    <submittedName>
        <fullName evidence="1">Las1-domain-containing protein</fullName>
    </submittedName>
</protein>
<evidence type="ECO:0000313" key="1">
    <source>
        <dbReference type="EMBL" id="KAF2190262.1"/>
    </source>
</evidence>
<name>A0A6A6EHD4_9PEZI</name>